<evidence type="ECO:0000313" key="3">
    <source>
        <dbReference type="Proteomes" id="UP000664218"/>
    </source>
</evidence>
<reference evidence="2" key="1">
    <citation type="submission" date="2021-03" db="EMBL/GenBank/DDBJ databases">
        <title>Proteiniclasticum marinus sp. nov., isolated from tidal flat sediment.</title>
        <authorList>
            <person name="Namirimu T."/>
            <person name="Yang J.-A."/>
            <person name="Yang S.-H."/>
            <person name="Kim Y.-J."/>
            <person name="Kwon K.K."/>
        </authorList>
    </citation>
    <scope>NUCLEOTIDE SEQUENCE</scope>
    <source>
        <strain evidence="2">SCR006</strain>
    </source>
</reference>
<name>A0A939H5E0_9CLOT</name>
<dbReference type="InterPro" id="IPR016195">
    <property type="entry name" value="Pol/histidinol_Pase-like"/>
</dbReference>
<organism evidence="2 3">
    <name type="scientific">Proteiniclasticum aestuarii</name>
    <dbReference type="NCBI Taxonomy" id="2817862"/>
    <lineage>
        <taxon>Bacteria</taxon>
        <taxon>Bacillati</taxon>
        <taxon>Bacillota</taxon>
        <taxon>Clostridia</taxon>
        <taxon>Eubacteriales</taxon>
        <taxon>Clostridiaceae</taxon>
        <taxon>Proteiniclasticum</taxon>
    </lineage>
</organism>
<protein>
    <submittedName>
        <fullName evidence="2">PHP domain-containing protein</fullName>
    </submittedName>
</protein>
<keyword evidence="3" id="KW-1185">Reference proteome</keyword>
<dbReference type="EMBL" id="JAFNJU010000001">
    <property type="protein sequence ID" value="MBO1263451.1"/>
    <property type="molecule type" value="Genomic_DNA"/>
</dbReference>
<dbReference type="Proteomes" id="UP000664218">
    <property type="component" value="Unassembled WGS sequence"/>
</dbReference>
<dbReference type="InterPro" id="IPR003141">
    <property type="entry name" value="Pol/His_phosphatase_N"/>
</dbReference>
<dbReference type="Gene3D" id="3.20.20.140">
    <property type="entry name" value="Metal-dependent hydrolases"/>
    <property type="match status" value="1"/>
</dbReference>
<accession>A0A939H5E0</accession>
<dbReference type="InterPro" id="IPR052018">
    <property type="entry name" value="PHP_domain"/>
</dbReference>
<evidence type="ECO:0000313" key="2">
    <source>
        <dbReference type="EMBL" id="MBO1263451.1"/>
    </source>
</evidence>
<dbReference type="CDD" id="cd07438">
    <property type="entry name" value="PHP_HisPPase_AMP"/>
    <property type="match status" value="1"/>
</dbReference>
<dbReference type="Gene3D" id="1.10.150.650">
    <property type="match status" value="1"/>
</dbReference>
<dbReference type="GO" id="GO:0004534">
    <property type="term" value="F:5'-3' RNA exonuclease activity"/>
    <property type="evidence" value="ECO:0007669"/>
    <property type="project" value="TreeGrafter"/>
</dbReference>
<proteinExistence type="predicted"/>
<evidence type="ECO:0000259" key="1">
    <source>
        <dbReference type="SMART" id="SM00481"/>
    </source>
</evidence>
<dbReference type="GO" id="GO:0035312">
    <property type="term" value="F:5'-3' DNA exonuclease activity"/>
    <property type="evidence" value="ECO:0007669"/>
    <property type="project" value="TreeGrafter"/>
</dbReference>
<dbReference type="InterPro" id="IPR004013">
    <property type="entry name" value="PHP_dom"/>
</dbReference>
<dbReference type="PANTHER" id="PTHR42924:SF3">
    <property type="entry name" value="POLYMERASE_HISTIDINOL PHOSPHATASE N-TERMINAL DOMAIN-CONTAINING PROTEIN"/>
    <property type="match status" value="1"/>
</dbReference>
<gene>
    <name evidence="2" type="ORF">J3A84_00160</name>
</gene>
<dbReference type="PANTHER" id="PTHR42924">
    <property type="entry name" value="EXONUCLEASE"/>
    <property type="match status" value="1"/>
</dbReference>
<dbReference type="Pfam" id="PF02811">
    <property type="entry name" value="PHP"/>
    <property type="match status" value="1"/>
</dbReference>
<dbReference type="AlphaFoldDB" id="A0A939H5E0"/>
<dbReference type="SUPFAM" id="SSF89550">
    <property type="entry name" value="PHP domain-like"/>
    <property type="match status" value="1"/>
</dbReference>
<sequence length="293" mass="32894">MSSIDLHMHSNYSADGEYSPKELMEMCHRKGLKVVALSDHNSIRGIPEAMQAAKRYGIHVMPAIELDCTYEDVNLHVLGYGIHEDGRYDAYEEDQERQEKSSAEDRLALLEKLGIVFSRERIREISRGGIVTGEILAEVAMELPENRNHPLMLPYYEGGDRSDNPFVNFYWDLCAKGKPAYVPIHYMSLSEAVELIMDTGGVPVLAHPGQNIGLDTALLDGILSEGVLGIEVYSSYHDEKTRAHYLCECRRRGLFFTAGSDFHGRTKPAISLGLHGSRNQEEEILKGLMSHLE</sequence>
<comment type="caution">
    <text evidence="2">The sequence shown here is derived from an EMBL/GenBank/DDBJ whole genome shotgun (WGS) entry which is preliminary data.</text>
</comment>
<dbReference type="SMART" id="SM00481">
    <property type="entry name" value="POLIIIAc"/>
    <property type="match status" value="1"/>
</dbReference>
<feature type="domain" description="Polymerase/histidinol phosphatase N-terminal" evidence="1">
    <location>
        <begin position="4"/>
        <end position="70"/>
    </location>
</feature>